<protein>
    <recommendedName>
        <fullName evidence="4 13">Tetraacyldisaccharide 4'-kinase</fullName>
        <ecNumber evidence="3 13">2.7.1.130</ecNumber>
    </recommendedName>
    <alternativeName>
        <fullName evidence="12 13">Lipid A 4'-kinase</fullName>
    </alternativeName>
</protein>
<dbReference type="KEGG" id="thig:FE785_06755"/>
<evidence type="ECO:0000256" key="13">
    <source>
        <dbReference type="HAMAP-Rule" id="MF_00409"/>
    </source>
</evidence>
<dbReference type="EC" id="2.7.1.130" evidence="3 13"/>
<evidence type="ECO:0000313" key="14">
    <source>
        <dbReference type="EMBL" id="QCU90350.1"/>
    </source>
</evidence>
<keyword evidence="6 13" id="KW-0441">Lipid A biosynthesis</keyword>
<evidence type="ECO:0000313" key="15">
    <source>
        <dbReference type="Proteomes" id="UP000304864"/>
    </source>
</evidence>
<dbReference type="GO" id="GO:0009244">
    <property type="term" value="P:lipopolysaccharide core region biosynthetic process"/>
    <property type="evidence" value="ECO:0007669"/>
    <property type="project" value="TreeGrafter"/>
</dbReference>
<evidence type="ECO:0000256" key="3">
    <source>
        <dbReference type="ARBA" id="ARBA00012071"/>
    </source>
</evidence>
<evidence type="ECO:0000256" key="6">
    <source>
        <dbReference type="ARBA" id="ARBA00022556"/>
    </source>
</evidence>
<feature type="binding site" evidence="13">
    <location>
        <begin position="57"/>
        <end position="64"/>
    </location>
    <ligand>
        <name>ATP</name>
        <dbReference type="ChEBI" id="CHEBI:30616"/>
    </ligand>
</feature>
<dbReference type="GO" id="GO:0005886">
    <property type="term" value="C:plasma membrane"/>
    <property type="evidence" value="ECO:0007669"/>
    <property type="project" value="TreeGrafter"/>
</dbReference>
<comment type="similarity">
    <text evidence="13">Belongs to the LpxK family.</text>
</comment>
<evidence type="ECO:0000256" key="7">
    <source>
        <dbReference type="ARBA" id="ARBA00022679"/>
    </source>
</evidence>
<evidence type="ECO:0000256" key="1">
    <source>
        <dbReference type="ARBA" id="ARBA00002274"/>
    </source>
</evidence>
<evidence type="ECO:0000256" key="10">
    <source>
        <dbReference type="ARBA" id="ARBA00022840"/>
    </source>
</evidence>
<dbReference type="NCBIfam" id="TIGR00682">
    <property type="entry name" value="lpxK"/>
    <property type="match status" value="1"/>
</dbReference>
<proteinExistence type="inferred from homology"/>
<sequence>MSWPAFWKKRNWQSRLLWPLSQLVCWEASRRLKQFEVAKSPQSKKAKQTVIVVGNVVVGGSGKTPFILWLVERFKRQGISVGILSRGYGANNAHWPKLVCAQTSVMEVGDEPYMLAKQTGCPVAVSPRRAEALALLNERYDCDVVISDDGLQHYGLARDIEIVLIDAERGFGNGWCLPAGPLREPMQRIAKVDFTVWNGLDENQAIPELDVEQKNAYAMQLQPIGFRQVGNPQKRLSIKEFVAQYPEVIAIAGIGNPQRFFNSLERLGLTVEAKAFADHYAYQKQDFDQLLGSGSKSLKQDLSALTVKPLLMTEKDAVKCQTFAQDESHWWYLQIAPHCSDELFNQILNQVNA</sequence>
<dbReference type="GO" id="GO:0009245">
    <property type="term" value="P:lipid A biosynthetic process"/>
    <property type="evidence" value="ECO:0007669"/>
    <property type="project" value="UniProtKB-UniRule"/>
</dbReference>
<reference evidence="14 15" key="1">
    <citation type="submission" date="2019-05" db="EMBL/GenBank/DDBJ databases">
        <title>Thiomicrorhabdus sediminis sp. nov, a novel sulfur-oxidizing bacterium isolated from coastal sediment.</title>
        <authorList>
            <person name="Liu X."/>
        </authorList>
    </citation>
    <scope>NUCLEOTIDE SEQUENCE [LARGE SCALE GENOMIC DNA]</scope>
    <source>
        <strain evidence="14 15">G1</strain>
    </source>
</reference>
<dbReference type="Proteomes" id="UP000304864">
    <property type="component" value="Chromosome"/>
</dbReference>
<keyword evidence="15" id="KW-1185">Reference proteome</keyword>
<gene>
    <name evidence="13" type="primary">lpxK</name>
    <name evidence="14" type="ORF">FE785_06755</name>
</gene>
<comment type="function">
    <text evidence="1 13">Transfers the gamma-phosphate of ATP to the 4'-position of a tetraacyldisaccharide 1-phosphate intermediate (termed DS-1-P) to form tetraacyldisaccharide 1,4'-bis-phosphate (lipid IVA).</text>
</comment>
<dbReference type="RefSeq" id="WP_138565025.1">
    <property type="nucleotide sequence ID" value="NZ_CP040602.1"/>
</dbReference>
<evidence type="ECO:0000256" key="8">
    <source>
        <dbReference type="ARBA" id="ARBA00022741"/>
    </source>
</evidence>
<dbReference type="PANTHER" id="PTHR42724">
    <property type="entry name" value="TETRAACYLDISACCHARIDE 4'-KINASE"/>
    <property type="match status" value="1"/>
</dbReference>
<dbReference type="HAMAP" id="MF_00409">
    <property type="entry name" value="LpxK"/>
    <property type="match status" value="1"/>
</dbReference>
<dbReference type="UniPathway" id="UPA00359">
    <property type="reaction ID" value="UER00482"/>
</dbReference>
<dbReference type="GO" id="GO:0009029">
    <property type="term" value="F:lipid-A 4'-kinase activity"/>
    <property type="evidence" value="ECO:0007669"/>
    <property type="project" value="UniProtKB-UniRule"/>
</dbReference>
<accession>A0A4P9K7B2</accession>
<evidence type="ECO:0000256" key="12">
    <source>
        <dbReference type="ARBA" id="ARBA00029757"/>
    </source>
</evidence>
<dbReference type="InterPro" id="IPR003758">
    <property type="entry name" value="LpxK"/>
</dbReference>
<organism evidence="14 15">
    <name type="scientific">Thiomicrorhabdus sediminis</name>
    <dbReference type="NCBI Taxonomy" id="2580412"/>
    <lineage>
        <taxon>Bacteria</taxon>
        <taxon>Pseudomonadati</taxon>
        <taxon>Pseudomonadota</taxon>
        <taxon>Gammaproteobacteria</taxon>
        <taxon>Thiotrichales</taxon>
        <taxon>Piscirickettsiaceae</taxon>
        <taxon>Thiomicrorhabdus</taxon>
    </lineage>
</organism>
<dbReference type="Pfam" id="PF02606">
    <property type="entry name" value="LpxK"/>
    <property type="match status" value="1"/>
</dbReference>
<keyword evidence="8 13" id="KW-0547">Nucleotide-binding</keyword>
<dbReference type="PANTHER" id="PTHR42724:SF1">
    <property type="entry name" value="TETRAACYLDISACCHARIDE 4'-KINASE, MITOCHONDRIAL-RELATED"/>
    <property type="match status" value="1"/>
</dbReference>
<evidence type="ECO:0000256" key="9">
    <source>
        <dbReference type="ARBA" id="ARBA00022777"/>
    </source>
</evidence>
<dbReference type="InterPro" id="IPR027417">
    <property type="entry name" value="P-loop_NTPase"/>
</dbReference>
<evidence type="ECO:0000256" key="4">
    <source>
        <dbReference type="ARBA" id="ARBA00016436"/>
    </source>
</evidence>
<evidence type="ECO:0000256" key="2">
    <source>
        <dbReference type="ARBA" id="ARBA00004870"/>
    </source>
</evidence>
<evidence type="ECO:0000256" key="5">
    <source>
        <dbReference type="ARBA" id="ARBA00022516"/>
    </source>
</evidence>
<dbReference type="OrthoDB" id="9766423at2"/>
<comment type="catalytic activity">
    <reaction evidence="13">
        <text>a lipid A disaccharide + ATP = a lipid IVA + ADP + H(+)</text>
        <dbReference type="Rhea" id="RHEA:67840"/>
        <dbReference type="ChEBI" id="CHEBI:15378"/>
        <dbReference type="ChEBI" id="CHEBI:30616"/>
        <dbReference type="ChEBI" id="CHEBI:176343"/>
        <dbReference type="ChEBI" id="CHEBI:176425"/>
        <dbReference type="ChEBI" id="CHEBI:456216"/>
        <dbReference type="EC" id="2.7.1.130"/>
    </reaction>
</comment>
<keyword evidence="5 13" id="KW-0444">Lipid biosynthesis</keyword>
<dbReference type="AlphaFoldDB" id="A0A4P9K7B2"/>
<keyword evidence="10 13" id="KW-0067">ATP-binding</keyword>
<keyword evidence="7 13" id="KW-0808">Transferase</keyword>
<comment type="pathway">
    <text evidence="2 13">Glycolipid biosynthesis; lipid IV(A) biosynthesis; lipid IV(A) from (3R)-3-hydroxytetradecanoyl-[acyl-carrier-protein] and UDP-N-acetyl-alpha-D-glucosamine: step 6/6.</text>
</comment>
<keyword evidence="11 13" id="KW-0443">Lipid metabolism</keyword>
<evidence type="ECO:0000256" key="11">
    <source>
        <dbReference type="ARBA" id="ARBA00023098"/>
    </source>
</evidence>
<dbReference type="EMBL" id="CP040602">
    <property type="protein sequence ID" value="QCU90350.1"/>
    <property type="molecule type" value="Genomic_DNA"/>
</dbReference>
<name>A0A4P9K7B2_9GAMM</name>
<keyword evidence="9 13" id="KW-0418">Kinase</keyword>
<dbReference type="SUPFAM" id="SSF52540">
    <property type="entry name" value="P-loop containing nucleoside triphosphate hydrolases"/>
    <property type="match status" value="1"/>
</dbReference>
<dbReference type="GO" id="GO:0005524">
    <property type="term" value="F:ATP binding"/>
    <property type="evidence" value="ECO:0007669"/>
    <property type="project" value="UniProtKB-UniRule"/>
</dbReference>